<dbReference type="EMBL" id="FO082273">
    <property type="protein sequence ID" value="CCO17401.1"/>
    <property type="molecule type" value="Genomic_DNA"/>
</dbReference>
<evidence type="ECO:0000259" key="3">
    <source>
        <dbReference type="Pfam" id="PF10277"/>
    </source>
</evidence>
<dbReference type="GeneID" id="19015275"/>
<keyword evidence="5" id="KW-1185">Reference proteome</keyword>
<feature type="transmembrane region" description="Helical" evidence="2">
    <location>
        <begin position="31"/>
        <end position="49"/>
    </location>
</feature>
<dbReference type="RefSeq" id="XP_007512801.1">
    <property type="nucleotide sequence ID" value="XM_007512739.1"/>
</dbReference>
<keyword evidence="2" id="KW-0472">Membrane</keyword>
<evidence type="ECO:0000256" key="1">
    <source>
        <dbReference type="SAM" id="MobiDB-lite"/>
    </source>
</evidence>
<evidence type="ECO:0000256" key="2">
    <source>
        <dbReference type="SAM" id="Phobius"/>
    </source>
</evidence>
<organism evidence="4 5">
    <name type="scientific">Bathycoccus prasinos</name>
    <dbReference type="NCBI Taxonomy" id="41875"/>
    <lineage>
        <taxon>Eukaryota</taxon>
        <taxon>Viridiplantae</taxon>
        <taxon>Chlorophyta</taxon>
        <taxon>Mamiellophyceae</taxon>
        <taxon>Mamiellales</taxon>
        <taxon>Bathycoccaceae</taxon>
        <taxon>Bathycoccus</taxon>
    </lineage>
</organism>
<dbReference type="InterPro" id="IPR019402">
    <property type="entry name" value="CWH43_N"/>
</dbReference>
<keyword evidence="2" id="KW-0812">Transmembrane</keyword>
<dbReference type="KEGG" id="bpg:Bathy06g02950"/>
<gene>
    <name evidence="4" type="ORF">Bathy06g02950</name>
</gene>
<name>K8EHC5_9CHLO</name>
<dbReference type="Pfam" id="PF10277">
    <property type="entry name" value="Frag1"/>
    <property type="match status" value="1"/>
</dbReference>
<evidence type="ECO:0000313" key="4">
    <source>
        <dbReference type="EMBL" id="CCO17401.1"/>
    </source>
</evidence>
<proteinExistence type="predicted"/>
<sequence>MFRFIMLYLLLHRLFLLIDQTILFLPPLYCYLQAAVFLFGFAFIQEAFVRAFFDTDTKTWERFAKRTRLVGAIAAIGLAGVASVQKNENVYIHGFCAFQFLCGALLWVCMLTYQMYKNFEPASECTPEEEGEEASGGVHFLQSKAYRKKHLWVKSIACAIGAFSMFMFVVVRMPPKGGFDRNYRILASFEWIAVVSILTAVWSVGQDYGAGMRISVTWKINAKTRKEMKALAGTNNTNNSSKSIDDDDSRSRSSAAV</sequence>
<feature type="transmembrane region" description="Helical" evidence="2">
    <location>
        <begin position="69"/>
        <end position="85"/>
    </location>
</feature>
<dbReference type="Proteomes" id="UP000198341">
    <property type="component" value="Chromosome 6"/>
</dbReference>
<feature type="transmembrane region" description="Helical" evidence="2">
    <location>
        <begin position="91"/>
        <end position="113"/>
    </location>
</feature>
<feature type="region of interest" description="Disordered" evidence="1">
    <location>
        <begin position="231"/>
        <end position="257"/>
    </location>
</feature>
<protein>
    <recommendedName>
        <fullName evidence="3">CWH43-like N-terminal domain-containing protein</fullName>
    </recommendedName>
</protein>
<feature type="transmembrane region" description="Helical" evidence="2">
    <location>
        <begin position="151"/>
        <end position="171"/>
    </location>
</feature>
<dbReference type="AlphaFoldDB" id="K8EHC5"/>
<feature type="transmembrane region" description="Helical" evidence="2">
    <location>
        <begin position="183"/>
        <end position="204"/>
    </location>
</feature>
<feature type="domain" description="CWH43-like N-terminal" evidence="3">
    <location>
        <begin position="30"/>
        <end position="205"/>
    </location>
</feature>
<reference evidence="4 5" key="1">
    <citation type="submission" date="2011-10" db="EMBL/GenBank/DDBJ databases">
        <authorList>
            <person name="Genoscope - CEA"/>
        </authorList>
    </citation>
    <scope>NUCLEOTIDE SEQUENCE [LARGE SCALE GENOMIC DNA]</scope>
    <source>
        <strain evidence="4 5">RCC 1105</strain>
    </source>
</reference>
<accession>K8EHC5</accession>
<evidence type="ECO:0000313" key="5">
    <source>
        <dbReference type="Proteomes" id="UP000198341"/>
    </source>
</evidence>
<keyword evidence="2" id="KW-1133">Transmembrane helix</keyword>